<dbReference type="EMBL" id="CAKOGL010000023">
    <property type="protein sequence ID" value="CAH2100529.1"/>
    <property type="molecule type" value="Genomic_DNA"/>
</dbReference>
<name>A0AAU9UPD1_EUPED</name>
<feature type="region of interest" description="Disordered" evidence="1">
    <location>
        <begin position="1"/>
        <end position="22"/>
    </location>
</feature>
<comment type="caution">
    <text evidence="2">The sequence shown here is derived from an EMBL/GenBank/DDBJ whole genome shotgun (WGS) entry which is preliminary data.</text>
</comment>
<evidence type="ECO:0000313" key="3">
    <source>
        <dbReference type="Proteomes" id="UP001153954"/>
    </source>
</evidence>
<keyword evidence="3" id="KW-1185">Reference proteome</keyword>
<accession>A0AAU9UPD1</accession>
<protein>
    <submittedName>
        <fullName evidence="2">Uncharacterized protein</fullName>
    </submittedName>
</protein>
<proteinExistence type="predicted"/>
<dbReference type="AlphaFoldDB" id="A0AAU9UPD1"/>
<evidence type="ECO:0000256" key="1">
    <source>
        <dbReference type="SAM" id="MobiDB-lite"/>
    </source>
</evidence>
<sequence length="85" mass="9780">MTNRQEVNNDNRNNTEDAPDSENLHRFWAGIWEQPVQHNSDAPWIKTGIDGMGQHAVVLEILARKIYDQEKPQINNISTNKILIS</sequence>
<evidence type="ECO:0000313" key="2">
    <source>
        <dbReference type="EMBL" id="CAH2100529.1"/>
    </source>
</evidence>
<gene>
    <name evidence="2" type="ORF">EEDITHA_LOCUS15380</name>
</gene>
<dbReference type="Proteomes" id="UP001153954">
    <property type="component" value="Unassembled WGS sequence"/>
</dbReference>
<reference evidence="2" key="1">
    <citation type="submission" date="2022-03" db="EMBL/GenBank/DDBJ databases">
        <authorList>
            <person name="Tunstrom K."/>
        </authorList>
    </citation>
    <scope>NUCLEOTIDE SEQUENCE</scope>
</reference>
<organism evidence="2 3">
    <name type="scientific">Euphydryas editha</name>
    <name type="common">Edith's checkerspot</name>
    <dbReference type="NCBI Taxonomy" id="104508"/>
    <lineage>
        <taxon>Eukaryota</taxon>
        <taxon>Metazoa</taxon>
        <taxon>Ecdysozoa</taxon>
        <taxon>Arthropoda</taxon>
        <taxon>Hexapoda</taxon>
        <taxon>Insecta</taxon>
        <taxon>Pterygota</taxon>
        <taxon>Neoptera</taxon>
        <taxon>Endopterygota</taxon>
        <taxon>Lepidoptera</taxon>
        <taxon>Glossata</taxon>
        <taxon>Ditrysia</taxon>
        <taxon>Papilionoidea</taxon>
        <taxon>Nymphalidae</taxon>
        <taxon>Nymphalinae</taxon>
        <taxon>Euphydryas</taxon>
    </lineage>
</organism>